<sequence>MIKNPNAGPMSFLGFFSLSLSGWLVLAFLVLPILIVLPLSFSDSRYMSLPINSLTLHWYRDFFGSTQWIGALFNSFSIAILSTLCAVVLGGLAALGLSHERLPGRRFIEVLLIAPMIVPAVIVGVGMYFVFSSLGLTRTFGGLVLAHTTLAVPFVVINVGSALSGLNQRLLWAAASMGATPWVCLRKVTLPLIAPGLISGGLFAFATSLDEVVVTLFLAGPDQRTLPREMFTTARESLSPVLLAAATIMVLFATVLLVLSRHLTQRKENAA</sequence>
<evidence type="ECO:0000256" key="2">
    <source>
        <dbReference type="ARBA" id="ARBA00022448"/>
    </source>
</evidence>
<comment type="subcellular location">
    <subcellularLocation>
        <location evidence="1">Cell inner membrane</location>
        <topology evidence="1">Multi-pass membrane protein</topology>
    </subcellularLocation>
    <subcellularLocation>
        <location evidence="8">Cell membrane</location>
        <topology evidence="8">Multi-pass membrane protein</topology>
    </subcellularLocation>
</comment>
<evidence type="ECO:0000256" key="6">
    <source>
        <dbReference type="ARBA" id="ARBA00022989"/>
    </source>
</evidence>
<evidence type="ECO:0000256" key="5">
    <source>
        <dbReference type="ARBA" id="ARBA00022692"/>
    </source>
</evidence>
<dbReference type="PROSITE" id="PS50928">
    <property type="entry name" value="ABC_TM1"/>
    <property type="match status" value="1"/>
</dbReference>
<dbReference type="InterPro" id="IPR035906">
    <property type="entry name" value="MetI-like_sf"/>
</dbReference>
<accession>A0A2S6FSU3</accession>
<evidence type="ECO:0000313" key="10">
    <source>
        <dbReference type="EMBL" id="PPK40390.1"/>
    </source>
</evidence>
<feature type="transmembrane region" description="Helical" evidence="8">
    <location>
        <begin position="143"/>
        <end position="167"/>
    </location>
</feature>
<evidence type="ECO:0000259" key="9">
    <source>
        <dbReference type="PROSITE" id="PS50928"/>
    </source>
</evidence>
<dbReference type="InterPro" id="IPR000515">
    <property type="entry name" value="MetI-like"/>
</dbReference>
<evidence type="ECO:0000256" key="8">
    <source>
        <dbReference type="RuleBase" id="RU363032"/>
    </source>
</evidence>
<feature type="transmembrane region" description="Helical" evidence="8">
    <location>
        <begin position="12"/>
        <end position="37"/>
    </location>
</feature>
<protein>
    <submittedName>
        <fullName evidence="10">Polyamine ABC transporter permease</fullName>
    </submittedName>
</protein>
<keyword evidence="2 8" id="KW-0813">Transport</keyword>
<dbReference type="AlphaFoldDB" id="A0A2S6FSU3"/>
<dbReference type="Gene3D" id="1.10.3720.10">
    <property type="entry name" value="MetI-like"/>
    <property type="match status" value="1"/>
</dbReference>
<feature type="domain" description="ABC transmembrane type-1" evidence="9">
    <location>
        <begin position="72"/>
        <end position="260"/>
    </location>
</feature>
<keyword evidence="7 8" id="KW-0472">Membrane</keyword>
<dbReference type="GO" id="GO:0005886">
    <property type="term" value="C:plasma membrane"/>
    <property type="evidence" value="ECO:0007669"/>
    <property type="project" value="UniProtKB-SubCell"/>
</dbReference>
<evidence type="ECO:0000256" key="7">
    <source>
        <dbReference type="ARBA" id="ARBA00023136"/>
    </source>
</evidence>
<dbReference type="GO" id="GO:0055085">
    <property type="term" value="P:transmembrane transport"/>
    <property type="evidence" value="ECO:0007669"/>
    <property type="project" value="InterPro"/>
</dbReference>
<dbReference type="PANTHER" id="PTHR43357:SF4">
    <property type="entry name" value="INNER MEMBRANE ABC TRANSPORTER PERMEASE PROTEIN YDCV"/>
    <property type="match status" value="1"/>
</dbReference>
<comment type="caution">
    <text evidence="10">The sequence shown here is derived from an EMBL/GenBank/DDBJ whole genome shotgun (WGS) entry which is preliminary data.</text>
</comment>
<gene>
    <name evidence="10" type="ORF">CD175_02800</name>
</gene>
<dbReference type="PANTHER" id="PTHR43357">
    <property type="entry name" value="INNER MEMBRANE ABC TRANSPORTER PERMEASE PROTEIN YDCV"/>
    <property type="match status" value="1"/>
</dbReference>
<feature type="transmembrane region" description="Helical" evidence="8">
    <location>
        <begin position="188"/>
        <end position="218"/>
    </location>
</feature>
<dbReference type="EMBL" id="NIRS01000001">
    <property type="protein sequence ID" value="PPK40390.1"/>
    <property type="molecule type" value="Genomic_DNA"/>
</dbReference>
<keyword evidence="5 8" id="KW-0812">Transmembrane</keyword>
<proteinExistence type="inferred from homology"/>
<dbReference type="Proteomes" id="UP000238541">
    <property type="component" value="Unassembled WGS sequence"/>
</dbReference>
<keyword evidence="11" id="KW-1185">Reference proteome</keyword>
<dbReference type="RefSeq" id="WP_104447583.1">
    <property type="nucleotide sequence ID" value="NZ_JBLZZR010000274.1"/>
</dbReference>
<dbReference type="SUPFAM" id="SSF161098">
    <property type="entry name" value="MetI-like"/>
    <property type="match status" value="1"/>
</dbReference>
<organism evidence="10 11">
    <name type="scientific">Pseudomonas laurylsulfatiphila</name>
    <dbReference type="NCBI Taxonomy" id="2011015"/>
    <lineage>
        <taxon>Bacteria</taxon>
        <taxon>Pseudomonadati</taxon>
        <taxon>Pseudomonadota</taxon>
        <taxon>Gammaproteobacteria</taxon>
        <taxon>Pseudomonadales</taxon>
        <taxon>Pseudomonadaceae</taxon>
        <taxon>Pseudomonas</taxon>
    </lineage>
</organism>
<evidence type="ECO:0000256" key="1">
    <source>
        <dbReference type="ARBA" id="ARBA00004429"/>
    </source>
</evidence>
<dbReference type="CDD" id="cd06261">
    <property type="entry name" value="TM_PBP2"/>
    <property type="match status" value="1"/>
</dbReference>
<feature type="transmembrane region" description="Helical" evidence="8">
    <location>
        <begin position="238"/>
        <end position="259"/>
    </location>
</feature>
<name>A0A2S6FSU3_9PSED</name>
<evidence type="ECO:0000256" key="3">
    <source>
        <dbReference type="ARBA" id="ARBA00022475"/>
    </source>
</evidence>
<feature type="transmembrane region" description="Helical" evidence="8">
    <location>
        <begin position="107"/>
        <end position="131"/>
    </location>
</feature>
<evidence type="ECO:0000256" key="4">
    <source>
        <dbReference type="ARBA" id="ARBA00022519"/>
    </source>
</evidence>
<keyword evidence="4" id="KW-0997">Cell inner membrane</keyword>
<dbReference type="Pfam" id="PF00528">
    <property type="entry name" value="BPD_transp_1"/>
    <property type="match status" value="1"/>
</dbReference>
<keyword evidence="3" id="KW-1003">Cell membrane</keyword>
<keyword evidence="6 8" id="KW-1133">Transmembrane helix</keyword>
<reference evidence="11" key="1">
    <citation type="submission" date="2017-06" db="EMBL/GenBank/DDBJ databases">
        <authorList>
            <person name="Furmanczyk E.M."/>
        </authorList>
    </citation>
    <scope>NUCLEOTIDE SEQUENCE [LARGE SCALE GENOMIC DNA]</scope>
    <source>
        <strain evidence="11">AP3_16</strain>
    </source>
</reference>
<comment type="similarity">
    <text evidence="8">Belongs to the binding-protein-dependent transport system permease family.</text>
</comment>
<feature type="transmembrane region" description="Helical" evidence="8">
    <location>
        <begin position="68"/>
        <end position="95"/>
    </location>
</feature>
<evidence type="ECO:0000313" key="11">
    <source>
        <dbReference type="Proteomes" id="UP000238541"/>
    </source>
</evidence>